<evidence type="ECO:0000313" key="2">
    <source>
        <dbReference type="Proteomes" id="UP000435910"/>
    </source>
</evidence>
<name>A0A8B5Y8L3_BACLI</name>
<protein>
    <submittedName>
        <fullName evidence="1">Uncharacterized protein</fullName>
    </submittedName>
</protein>
<comment type="caution">
    <text evidence="1">The sequence shown here is derived from an EMBL/GenBank/DDBJ whole genome shotgun (WGS) entry which is preliminary data.</text>
</comment>
<proteinExistence type="predicted"/>
<dbReference type="AlphaFoldDB" id="A0A8B5Y8L3"/>
<gene>
    <name evidence="1" type="ORF">CHCC16736_1516</name>
</gene>
<dbReference type="Proteomes" id="UP000435910">
    <property type="component" value="Unassembled WGS sequence"/>
</dbReference>
<organism evidence="1 2">
    <name type="scientific">Bacillus licheniformis</name>
    <dbReference type="NCBI Taxonomy" id="1402"/>
    <lineage>
        <taxon>Bacteria</taxon>
        <taxon>Bacillati</taxon>
        <taxon>Bacillota</taxon>
        <taxon>Bacilli</taxon>
        <taxon>Bacillales</taxon>
        <taxon>Bacillaceae</taxon>
        <taxon>Bacillus</taxon>
    </lineage>
</organism>
<dbReference type="EMBL" id="NILC01000028">
    <property type="protein sequence ID" value="TWL23808.1"/>
    <property type="molecule type" value="Genomic_DNA"/>
</dbReference>
<accession>A0A8B5Y8L3</accession>
<evidence type="ECO:0000313" key="1">
    <source>
        <dbReference type="EMBL" id="TWL23808.1"/>
    </source>
</evidence>
<reference evidence="1 2" key="1">
    <citation type="submission" date="2019-06" db="EMBL/GenBank/DDBJ databases">
        <title>Genome sequence analysis of &gt;100 Bacillus licheniformis strains suggests intrinsic resistance to this species.</title>
        <authorList>
            <person name="Wels M."/>
            <person name="Siezen R.J."/>
            <person name="Johansen E."/>
            <person name="Stuer-Lauridsen B."/>
            <person name="Bjerre K."/>
            <person name="Nielsen B.K.K."/>
        </authorList>
    </citation>
    <scope>NUCLEOTIDE SEQUENCE [LARGE SCALE GENOMIC DNA]</scope>
    <source>
        <strain evidence="1 2">BAC-16736</strain>
    </source>
</reference>
<sequence>MYFRAKETKNKQTGFSPVFQQTLRFADNIKRPASRGPLFSSWIILLRCKGVQLHPS</sequence>